<sequence>MLGSTIRRMVLAAVVLTAGAGGVVAVSAGEPTGNGEEFTACMRSQGLPDFPEVAFSSDGLVNLNIKGERVDVLSEKYGAAVKACEPLLPAGSRLPGAPAAPAAASH</sequence>
<evidence type="ECO:0008006" key="4">
    <source>
        <dbReference type="Google" id="ProtNLM"/>
    </source>
</evidence>
<accession>A0ABT9RJI0</accession>
<proteinExistence type="predicted"/>
<evidence type="ECO:0000256" key="1">
    <source>
        <dbReference type="SAM" id="SignalP"/>
    </source>
</evidence>
<reference evidence="2 3" key="1">
    <citation type="submission" date="2023-07" db="EMBL/GenBank/DDBJ databases">
        <title>Sequencing the genomes of 1000 actinobacteria strains.</title>
        <authorList>
            <person name="Klenk H.-P."/>
        </authorList>
    </citation>
    <scope>NUCLEOTIDE SEQUENCE [LARGE SCALE GENOMIC DNA]</scope>
    <source>
        <strain evidence="2 3">DSM 44109</strain>
    </source>
</reference>
<dbReference type="RefSeq" id="WP_306873374.1">
    <property type="nucleotide sequence ID" value="NZ_JAUSRB010000002.1"/>
</dbReference>
<name>A0ABT9RJI0_9ACTN</name>
<evidence type="ECO:0000313" key="3">
    <source>
        <dbReference type="Proteomes" id="UP001230426"/>
    </source>
</evidence>
<protein>
    <recommendedName>
        <fullName evidence="4">Acid stress chaperone HdeA</fullName>
    </recommendedName>
</protein>
<feature type="chain" id="PRO_5047218050" description="Acid stress chaperone HdeA" evidence="1">
    <location>
        <begin position="29"/>
        <end position="106"/>
    </location>
</feature>
<gene>
    <name evidence="2" type="ORF">J2S55_008710</name>
</gene>
<organism evidence="2 3">
    <name type="scientific">Streptosporangium brasiliense</name>
    <dbReference type="NCBI Taxonomy" id="47480"/>
    <lineage>
        <taxon>Bacteria</taxon>
        <taxon>Bacillati</taxon>
        <taxon>Actinomycetota</taxon>
        <taxon>Actinomycetes</taxon>
        <taxon>Streptosporangiales</taxon>
        <taxon>Streptosporangiaceae</taxon>
        <taxon>Streptosporangium</taxon>
    </lineage>
</organism>
<keyword evidence="3" id="KW-1185">Reference proteome</keyword>
<feature type="signal peptide" evidence="1">
    <location>
        <begin position="1"/>
        <end position="28"/>
    </location>
</feature>
<keyword evidence="1" id="KW-0732">Signal</keyword>
<dbReference type="EMBL" id="JAUSRB010000002">
    <property type="protein sequence ID" value="MDP9869444.1"/>
    <property type="molecule type" value="Genomic_DNA"/>
</dbReference>
<comment type="caution">
    <text evidence="2">The sequence shown here is derived from an EMBL/GenBank/DDBJ whole genome shotgun (WGS) entry which is preliminary data.</text>
</comment>
<evidence type="ECO:0000313" key="2">
    <source>
        <dbReference type="EMBL" id="MDP9869444.1"/>
    </source>
</evidence>
<dbReference type="Proteomes" id="UP001230426">
    <property type="component" value="Unassembled WGS sequence"/>
</dbReference>